<keyword evidence="4 12" id="KW-0547">Nucleotide-binding</keyword>
<evidence type="ECO:0000256" key="5">
    <source>
        <dbReference type="ARBA" id="ARBA00022777"/>
    </source>
</evidence>
<dbReference type="EC" id="2.7.11.20" evidence="10 12"/>
<dbReference type="Ensembl" id="ENSMALT00000007378.1">
    <property type="protein sequence ID" value="ENSMALP00000007229.1"/>
    <property type="gene ID" value="ENSMALG00000005065.1"/>
</dbReference>
<dbReference type="GO" id="GO:0005516">
    <property type="term" value="F:calmodulin binding"/>
    <property type="evidence" value="ECO:0007669"/>
    <property type="project" value="UniProtKB-UniRule"/>
</dbReference>
<dbReference type="Gene3D" id="3.30.200.20">
    <property type="entry name" value="Phosphorylase Kinase, domain 1"/>
    <property type="match status" value="2"/>
</dbReference>
<dbReference type="PROSITE" id="PS51158">
    <property type="entry name" value="ALPHA_KINASE"/>
    <property type="match status" value="1"/>
</dbReference>
<evidence type="ECO:0000256" key="9">
    <source>
        <dbReference type="ARBA" id="ARBA00061584"/>
    </source>
</evidence>
<comment type="similarity">
    <text evidence="9 12">Belongs to the protein kinase superfamily. Alpha-type protein kinase family.</text>
</comment>
<keyword evidence="7 12" id="KW-0067">ATP-binding</keyword>
<dbReference type="AlphaFoldDB" id="A0A3Q3IQ86"/>
<dbReference type="CDD" id="cd16967">
    <property type="entry name" value="Alpha_kinase_eEF2K"/>
    <property type="match status" value="1"/>
</dbReference>
<dbReference type="FunFam" id="3.30.200.20:FF:000336">
    <property type="entry name" value="Eukaryotic elongation factor 2 kinase"/>
    <property type="match status" value="1"/>
</dbReference>
<keyword evidence="2" id="KW-0597">Phosphoprotein</keyword>
<evidence type="ECO:0000256" key="7">
    <source>
        <dbReference type="ARBA" id="ARBA00022840"/>
    </source>
</evidence>
<dbReference type="Gene3D" id="3.20.200.10">
    <property type="entry name" value="MHCK/EF2 kinase"/>
    <property type="match status" value="1"/>
</dbReference>
<dbReference type="Gene3D" id="1.25.40.10">
    <property type="entry name" value="Tetratricopeptide repeat domain"/>
    <property type="match status" value="1"/>
</dbReference>
<evidence type="ECO:0000256" key="2">
    <source>
        <dbReference type="ARBA" id="ARBA00022553"/>
    </source>
</evidence>
<dbReference type="InterPro" id="IPR011009">
    <property type="entry name" value="Kinase-like_dom_sf"/>
</dbReference>
<evidence type="ECO:0000256" key="6">
    <source>
        <dbReference type="ARBA" id="ARBA00022837"/>
    </source>
</evidence>
<evidence type="ECO:0000256" key="8">
    <source>
        <dbReference type="ARBA" id="ARBA00022860"/>
    </source>
</evidence>
<dbReference type="InterPro" id="IPR017400">
    <property type="entry name" value="eEF-2K"/>
</dbReference>
<accession>A0A3Q3IQ86</accession>
<organism evidence="15 16">
    <name type="scientific">Monopterus albus</name>
    <name type="common">Swamp eel</name>
    <dbReference type="NCBI Taxonomy" id="43700"/>
    <lineage>
        <taxon>Eukaryota</taxon>
        <taxon>Metazoa</taxon>
        <taxon>Chordata</taxon>
        <taxon>Craniata</taxon>
        <taxon>Vertebrata</taxon>
        <taxon>Euteleostomi</taxon>
        <taxon>Actinopterygii</taxon>
        <taxon>Neopterygii</taxon>
        <taxon>Teleostei</taxon>
        <taxon>Neoteleostei</taxon>
        <taxon>Acanthomorphata</taxon>
        <taxon>Anabantaria</taxon>
        <taxon>Synbranchiformes</taxon>
        <taxon>Synbranchidae</taxon>
        <taxon>Monopterus</taxon>
    </lineage>
</organism>
<keyword evidence="6 12" id="KW-0106">Calcium</keyword>
<dbReference type="PANTHER" id="PTHR45992">
    <property type="entry name" value="EUKARYOTIC ELONGATION FACTOR 2 KINASE-RELATED"/>
    <property type="match status" value="1"/>
</dbReference>
<dbReference type="SUPFAM" id="SSF81901">
    <property type="entry name" value="HCP-like"/>
    <property type="match status" value="1"/>
</dbReference>
<evidence type="ECO:0000256" key="4">
    <source>
        <dbReference type="ARBA" id="ARBA00022741"/>
    </source>
</evidence>
<dbReference type="InterPro" id="IPR004166">
    <property type="entry name" value="a-kinase_dom"/>
</dbReference>
<evidence type="ECO:0000256" key="13">
    <source>
        <dbReference type="SAM" id="MobiDB-lite"/>
    </source>
</evidence>
<dbReference type="GO" id="GO:0005524">
    <property type="term" value="F:ATP binding"/>
    <property type="evidence" value="ECO:0007669"/>
    <property type="project" value="UniProtKB-UniRule"/>
</dbReference>
<keyword evidence="16" id="KW-1185">Reference proteome</keyword>
<evidence type="ECO:0000256" key="12">
    <source>
        <dbReference type="PIRNR" id="PIRNR038139"/>
    </source>
</evidence>
<keyword evidence="1 12" id="KW-0723">Serine/threonine-protein kinase</keyword>
<keyword evidence="5 12" id="KW-0418">Kinase</keyword>
<comment type="activity regulation">
    <text evidence="12">Undergoes calcium/calmodulin-dependent intramolecular autophosphorylation, and this results in it becoming partially calcium/calmodulin-independent.</text>
</comment>
<name>A0A3Q3IQ86_MONAL</name>
<comment type="catalytic activity">
    <reaction evidence="12">
        <text>[translation elongation factor 2] + ATP = [translation elongation factor 2]-phosphate + ADP + H(+)</text>
        <dbReference type="Rhea" id="RHEA:21436"/>
        <dbReference type="Rhea" id="RHEA-COMP:11268"/>
        <dbReference type="Rhea" id="RHEA-COMP:11269"/>
        <dbReference type="ChEBI" id="CHEBI:15378"/>
        <dbReference type="ChEBI" id="CHEBI:30616"/>
        <dbReference type="ChEBI" id="CHEBI:43176"/>
        <dbReference type="ChEBI" id="CHEBI:68546"/>
        <dbReference type="ChEBI" id="CHEBI:456216"/>
        <dbReference type="EC" id="2.7.11.20"/>
    </reaction>
</comment>
<comment type="subunit">
    <text evidence="12">Monomer or homodimer.</text>
</comment>
<dbReference type="GO" id="GO:0031037">
    <property type="term" value="P:myosin II filament disassembly"/>
    <property type="evidence" value="ECO:0007669"/>
    <property type="project" value="TreeGrafter"/>
</dbReference>
<feature type="compositionally biased region" description="Polar residues" evidence="13">
    <location>
        <begin position="12"/>
        <end position="24"/>
    </location>
</feature>
<reference evidence="15" key="1">
    <citation type="submission" date="2025-08" db="UniProtKB">
        <authorList>
            <consortium name="Ensembl"/>
        </authorList>
    </citation>
    <scope>IDENTIFICATION</scope>
</reference>
<feature type="region of interest" description="Disordered" evidence="13">
    <location>
        <begin position="1"/>
        <end position="38"/>
    </location>
</feature>
<dbReference type="GO" id="GO:0004686">
    <property type="term" value="F:elongation factor-2 kinase activity"/>
    <property type="evidence" value="ECO:0007669"/>
    <property type="project" value="UniProtKB-UniRule"/>
</dbReference>
<dbReference type="GO" id="GO:1903013">
    <property type="term" value="P:response to differentiation-inducing factor 1"/>
    <property type="evidence" value="ECO:0007669"/>
    <property type="project" value="TreeGrafter"/>
</dbReference>
<dbReference type="PANTHER" id="PTHR45992:SF2">
    <property type="entry name" value="EUKARYOTIC ELONGATION FACTOR 2 KINASE"/>
    <property type="match status" value="1"/>
</dbReference>
<dbReference type="FunFam" id="3.30.200.20:FF:000230">
    <property type="entry name" value="Eukaryotic elongation factor 2 kinase"/>
    <property type="match status" value="1"/>
</dbReference>
<dbReference type="InterPro" id="IPR011990">
    <property type="entry name" value="TPR-like_helical_dom_sf"/>
</dbReference>
<evidence type="ECO:0000259" key="14">
    <source>
        <dbReference type="PROSITE" id="PS51158"/>
    </source>
</evidence>
<dbReference type="InterPro" id="IPR047588">
    <property type="entry name" value="eEF2K_a_kinase_dom"/>
</dbReference>
<dbReference type="SUPFAM" id="SSF56112">
    <property type="entry name" value="Protein kinase-like (PK-like)"/>
    <property type="match status" value="1"/>
</dbReference>
<evidence type="ECO:0000256" key="1">
    <source>
        <dbReference type="ARBA" id="ARBA00022527"/>
    </source>
</evidence>
<evidence type="ECO:0000313" key="16">
    <source>
        <dbReference type="Proteomes" id="UP000261600"/>
    </source>
</evidence>
<evidence type="ECO:0000256" key="3">
    <source>
        <dbReference type="ARBA" id="ARBA00022679"/>
    </source>
</evidence>
<dbReference type="GO" id="GO:0005509">
    <property type="term" value="F:calcium ion binding"/>
    <property type="evidence" value="ECO:0007669"/>
    <property type="project" value="UniProtKB-UniRule"/>
</dbReference>
<feature type="domain" description="Alpha-type protein kinase" evidence="14">
    <location>
        <begin position="110"/>
        <end position="320"/>
    </location>
</feature>
<evidence type="ECO:0000256" key="10">
    <source>
        <dbReference type="ARBA" id="ARBA00066872"/>
    </source>
</evidence>
<keyword evidence="8 12" id="KW-0112">Calmodulin-binding</keyword>
<dbReference type="InterPro" id="IPR051852">
    <property type="entry name" value="Alpha-type_PK"/>
</dbReference>
<evidence type="ECO:0000313" key="15">
    <source>
        <dbReference type="Ensembl" id="ENSMALP00000007229.1"/>
    </source>
</evidence>
<sequence length="677" mass="76786">MEEEGSIKRPSVQPSTPNRLASSLSDDDDDDDDDDEDPIICPILDDSAKESCHYINNLVNNRQLSRSLPKSNFLYQKTWKIAIEKAKAMPDPWAQFHLEDIETEACIRYRYSAVTEEWAQDQIHIKMAAQPFGKGAMRECFRTKKLSNFSHSSNWKSASNYVAKRYMETVDRNVYFEDVRLQMEAKLWGEEYNRHRPPKQVDIMQMYVVEMTNRPGKPLYHLEHYIEGKYIKYNSNSGFVKDDTIRLTPQAFSHFTFERSGHQLIVVDIQGVGDLYTDPQIHTEKGTDFGDGNLGVRGMALFFHSHLCNKICKSMGLTPFDISPAEKSQLDGTNKLLKSAQTVLRGCEEPCGSPRVRTLSASRAPLLLSRLSETSSADESMSDVESIPCSPLILHSMGKSPISTYMKTLLHTTHIISFSPFSFLLLAFCLWTQLTEEKWSFFHSSRAHVHRSSCVATEVERLSTLLQKKIGQSNLGKVHLAMVRYHEAGRFCEKDEPWDQDSAMFHLERAALCGELEAIVALGQCCLQLPHHILPDMALEDNAGNRMKGFKYLLQAAEAGDRSSMIIVARAFDTGINLSADRLQDWEEAIHWYDSALNMTDYDEGGEFDGTQDEPRYLLLAREAEMFLEGGYNLTADPQRAGDLFTEAAEAATAAMKGRLANQYYMKAEEAWALMEE</sequence>
<reference evidence="15" key="2">
    <citation type="submission" date="2025-09" db="UniProtKB">
        <authorList>
            <consortium name="Ensembl"/>
        </authorList>
    </citation>
    <scope>IDENTIFICATION</scope>
</reference>
<dbReference type="Proteomes" id="UP000261600">
    <property type="component" value="Unplaced"/>
</dbReference>
<dbReference type="SMART" id="SM00811">
    <property type="entry name" value="Alpha_kinase"/>
    <property type="match status" value="1"/>
</dbReference>
<keyword evidence="3 12" id="KW-0808">Transferase</keyword>
<dbReference type="PIRSF" id="PIRSF038139">
    <property type="entry name" value="Elongation_factor_2_kinase"/>
    <property type="match status" value="1"/>
</dbReference>
<dbReference type="FunFam" id="3.20.200.10:FF:000002">
    <property type="entry name" value="Eukaryotic elongation factor 2 kinase"/>
    <property type="match status" value="1"/>
</dbReference>
<dbReference type="Pfam" id="PF02816">
    <property type="entry name" value="Alpha_kinase"/>
    <property type="match status" value="1"/>
</dbReference>
<protein>
    <recommendedName>
        <fullName evidence="11 12">Eukaryotic elongation factor 2 kinase</fullName>
        <ecNumber evidence="10 12">2.7.11.20</ecNumber>
    </recommendedName>
</protein>
<feature type="compositionally biased region" description="Acidic residues" evidence="13">
    <location>
        <begin position="25"/>
        <end position="38"/>
    </location>
</feature>
<evidence type="ECO:0000256" key="11">
    <source>
        <dbReference type="ARBA" id="ARBA00067847"/>
    </source>
</evidence>
<proteinExistence type="inferred from homology"/>